<keyword evidence="3" id="KW-1185">Reference proteome</keyword>
<name>A0A1B7MJ73_9AGAM</name>
<reference evidence="2 3" key="1">
    <citation type="submission" date="2016-06" db="EMBL/GenBank/DDBJ databases">
        <title>Comparative genomics of the ectomycorrhizal sister species Rhizopogon vinicolor and Rhizopogon vesiculosus (Basidiomycota: Boletales) reveals a divergence of the mating type B locus.</title>
        <authorList>
            <consortium name="DOE Joint Genome Institute"/>
            <person name="Mujic A.B."/>
            <person name="Kuo A."/>
            <person name="Tritt A."/>
            <person name="Lipzen A."/>
            <person name="Chen C."/>
            <person name="Johnson J."/>
            <person name="Sharma A."/>
            <person name="Barry K."/>
            <person name="Grigoriev I.V."/>
            <person name="Spatafora J.W."/>
        </authorList>
    </citation>
    <scope>NUCLEOTIDE SEQUENCE [LARGE SCALE GENOMIC DNA]</scope>
    <source>
        <strain evidence="2 3">AM-OR11-026</strain>
    </source>
</reference>
<organism evidence="2 3">
    <name type="scientific">Rhizopogon vinicolor AM-OR11-026</name>
    <dbReference type="NCBI Taxonomy" id="1314800"/>
    <lineage>
        <taxon>Eukaryota</taxon>
        <taxon>Fungi</taxon>
        <taxon>Dikarya</taxon>
        <taxon>Basidiomycota</taxon>
        <taxon>Agaricomycotina</taxon>
        <taxon>Agaricomycetes</taxon>
        <taxon>Agaricomycetidae</taxon>
        <taxon>Boletales</taxon>
        <taxon>Suillineae</taxon>
        <taxon>Rhizopogonaceae</taxon>
        <taxon>Rhizopogon</taxon>
    </lineage>
</organism>
<evidence type="ECO:0000313" key="2">
    <source>
        <dbReference type="EMBL" id="OAX32639.1"/>
    </source>
</evidence>
<accession>A0A1B7MJ73</accession>
<dbReference type="AlphaFoldDB" id="A0A1B7MJ73"/>
<dbReference type="InParanoid" id="A0A1B7MJ73"/>
<dbReference type="OrthoDB" id="2634326at2759"/>
<protein>
    <submittedName>
        <fullName evidence="2">Uncharacterized protein</fullName>
    </submittedName>
</protein>
<proteinExistence type="predicted"/>
<feature type="region of interest" description="Disordered" evidence="1">
    <location>
        <begin position="271"/>
        <end position="324"/>
    </location>
</feature>
<evidence type="ECO:0000313" key="3">
    <source>
        <dbReference type="Proteomes" id="UP000092154"/>
    </source>
</evidence>
<sequence length="573" mass="65174">MPTALTKFAPFRRSDSTITSLDARAIAYQEPLIITTPNMDWIPELHNNDSELRARGDGHFGLEDCFQWPQKYCKEFEYAVCIPHKETSSIDLQFTWYSPTTDNFITQAGTAFAIGTLHSHIVDGIDNLLTIARKRVEPWQADQIGKKDIVSNMLSSLKHDINVLCRHPLTYRDIIIFVAQAQHSFLDIIAFMDYVEIVQHHDTWTSWSAPPVNTKWMGCFTDDSKVCDTFFNAGVPVWLIRAEAYIPPHMNIINPVILTFPDHLIRSVNPDAPLSLAPPQNPASGKAPSQGQQKKKVRKTASSQLMKTKDPNTTNNQQSCNKWEELRCPENPESIGLWTSTFQKANKATDHVKKGLVDRGYWFPESALLITPSSPERKKLFIVNWLAAQPLWISPTQAAMCKQAAKDLFGEDLLDAQGTTWAIKDNLEWRNMTISVASLSNPPLCLMRRILWELYKLSFHYELLALDRVMAGALWVESLHDCRDLLYGIFPERSFVMMWSSPLPDDDSNDTFPCCPAGRMPQHAPACLSAPLDMRTFNATIYFEVMQHACKFYVQCFFDHFGRPPVVPHRLPA</sequence>
<evidence type="ECO:0000256" key="1">
    <source>
        <dbReference type="SAM" id="MobiDB-lite"/>
    </source>
</evidence>
<dbReference type="EMBL" id="KV448954">
    <property type="protein sequence ID" value="OAX32639.1"/>
    <property type="molecule type" value="Genomic_DNA"/>
</dbReference>
<dbReference type="Proteomes" id="UP000092154">
    <property type="component" value="Unassembled WGS sequence"/>
</dbReference>
<gene>
    <name evidence="2" type="ORF">K503DRAFT_787065</name>
</gene>
<feature type="compositionally biased region" description="Polar residues" evidence="1">
    <location>
        <begin position="300"/>
        <end position="321"/>
    </location>
</feature>